<gene>
    <name evidence="1" type="ORF">COT61_05175</name>
</gene>
<reference evidence="2" key="1">
    <citation type="submission" date="2017-09" db="EMBL/GenBank/DDBJ databases">
        <title>Depth-based differentiation of microbial function through sediment-hosted aquifers and enrichment of novel symbionts in the deep terrestrial subsurface.</title>
        <authorList>
            <person name="Probst A.J."/>
            <person name="Ladd B."/>
            <person name="Jarett J.K."/>
            <person name="Geller-Mcgrath D.E."/>
            <person name="Sieber C.M.K."/>
            <person name="Emerson J.B."/>
            <person name="Anantharaman K."/>
            <person name="Thomas B.C."/>
            <person name="Malmstrom R."/>
            <person name="Stieglmeier M."/>
            <person name="Klingl A."/>
            <person name="Woyke T."/>
            <person name="Ryan C.M."/>
            <person name="Banfield J.F."/>
        </authorList>
    </citation>
    <scope>NUCLEOTIDE SEQUENCE [LARGE SCALE GENOMIC DNA]</scope>
</reference>
<name>A0A2H0WU66_9BACT</name>
<protein>
    <submittedName>
        <fullName evidence="1">Uncharacterized protein</fullName>
    </submittedName>
</protein>
<evidence type="ECO:0000313" key="2">
    <source>
        <dbReference type="Proteomes" id="UP000229080"/>
    </source>
</evidence>
<proteinExistence type="predicted"/>
<evidence type="ECO:0000313" key="1">
    <source>
        <dbReference type="EMBL" id="PIS16204.1"/>
    </source>
</evidence>
<accession>A0A2H0WU66</accession>
<dbReference type="Proteomes" id="UP000229080">
    <property type="component" value="Unassembled WGS sequence"/>
</dbReference>
<sequence length="110" mass="12753">IEIYRSNKKSIRKVIKGIKELVKSCRDNSLFRNKKYPINKISEKKLLEISFTAGDLVHPKHDLDKLGSYKKQAEKCMDNLQYVIKNHLNFIKDTGVVSGYKFLGPVTRLK</sequence>
<comment type="caution">
    <text evidence="1">The sequence shown here is derived from an EMBL/GenBank/DDBJ whole genome shotgun (WGS) entry which is preliminary data.</text>
</comment>
<organism evidence="1 2">
    <name type="scientific">Candidatus Portnoybacteria bacterium CG09_land_8_20_14_0_10_44_13</name>
    <dbReference type="NCBI Taxonomy" id="1974811"/>
    <lineage>
        <taxon>Bacteria</taxon>
        <taxon>Candidatus Portnoyibacteriota</taxon>
    </lineage>
</organism>
<dbReference type="AlphaFoldDB" id="A0A2H0WU66"/>
<dbReference type="EMBL" id="PEZF01000180">
    <property type="protein sequence ID" value="PIS16204.1"/>
    <property type="molecule type" value="Genomic_DNA"/>
</dbReference>
<feature type="non-terminal residue" evidence="1">
    <location>
        <position position="1"/>
    </location>
</feature>